<dbReference type="STRING" id="1223545.GS4_32_00720"/>
<accession>M0QNH8</accession>
<sequence>MAGRARERVLEVLAASTEPLDAAEVAERLDIHVTTARFHLNNLITDGEATSTTLASDSVGRPRVGYTVVRRSSMADLVGLLLDQLGSTPQAREHCAAEAGRLWAAEVDIPAADVDLPDPVTVASDILARLGFRVSGATSIFGSHELRICSCPLKDLAGRHPEIARGVQRGVIEQALAASSPTLASQYAVAVVPDPQDGDCEVTLRLSPRSAQRPATSPASR</sequence>
<dbReference type="Proteomes" id="UP000011666">
    <property type="component" value="Unassembled WGS sequence"/>
</dbReference>
<dbReference type="SUPFAM" id="SSF46785">
    <property type="entry name" value="Winged helix' DNA-binding domain"/>
    <property type="match status" value="1"/>
</dbReference>
<dbReference type="Gene3D" id="1.10.10.10">
    <property type="entry name" value="Winged helix-like DNA-binding domain superfamily/Winged helix DNA-binding domain"/>
    <property type="match status" value="1"/>
</dbReference>
<evidence type="ECO:0008006" key="3">
    <source>
        <dbReference type="Google" id="ProtNLM"/>
    </source>
</evidence>
<comment type="caution">
    <text evidence="1">The sequence shown here is derived from an EMBL/GenBank/DDBJ whole genome shotgun (WGS) entry which is preliminary data.</text>
</comment>
<protein>
    <recommendedName>
        <fullName evidence="3">Transcriptional regulator</fullName>
    </recommendedName>
</protein>
<evidence type="ECO:0000313" key="1">
    <source>
        <dbReference type="EMBL" id="GAC70128.1"/>
    </source>
</evidence>
<dbReference type="eggNOG" id="COG2345">
    <property type="taxonomic scope" value="Bacteria"/>
</dbReference>
<dbReference type="EMBL" id="BANX01000032">
    <property type="protein sequence ID" value="GAC70128.1"/>
    <property type="molecule type" value="Genomic_DNA"/>
</dbReference>
<dbReference type="InterPro" id="IPR036390">
    <property type="entry name" value="WH_DNA-bd_sf"/>
</dbReference>
<dbReference type="AlphaFoldDB" id="M0QNH8"/>
<organism evidence="1 2">
    <name type="scientific">Gordonia soli NBRC 108243</name>
    <dbReference type="NCBI Taxonomy" id="1223545"/>
    <lineage>
        <taxon>Bacteria</taxon>
        <taxon>Bacillati</taxon>
        <taxon>Actinomycetota</taxon>
        <taxon>Actinomycetes</taxon>
        <taxon>Mycobacteriales</taxon>
        <taxon>Gordoniaceae</taxon>
        <taxon>Gordonia</taxon>
    </lineage>
</organism>
<evidence type="ECO:0000313" key="2">
    <source>
        <dbReference type="Proteomes" id="UP000011666"/>
    </source>
</evidence>
<reference evidence="1 2" key="1">
    <citation type="submission" date="2013-01" db="EMBL/GenBank/DDBJ databases">
        <title>Whole genome shotgun sequence of Gordonia soli NBRC 108243.</title>
        <authorList>
            <person name="Isaki-Nakamura S."/>
            <person name="Hosoyama A."/>
            <person name="Tsuchikane K."/>
            <person name="Ando Y."/>
            <person name="Baba S."/>
            <person name="Ohji S."/>
            <person name="Hamada M."/>
            <person name="Tamura T."/>
            <person name="Yamazoe A."/>
            <person name="Yamazaki S."/>
            <person name="Fujita N."/>
        </authorList>
    </citation>
    <scope>NUCLEOTIDE SEQUENCE [LARGE SCALE GENOMIC DNA]</scope>
    <source>
        <strain evidence="1 2">NBRC 108243</strain>
    </source>
</reference>
<dbReference type="OrthoDB" id="3399802at2"/>
<dbReference type="InterPro" id="IPR036388">
    <property type="entry name" value="WH-like_DNA-bd_sf"/>
</dbReference>
<name>M0QNH8_9ACTN</name>
<dbReference type="RefSeq" id="WP_007623894.1">
    <property type="nucleotide sequence ID" value="NZ_BANX01000032.1"/>
</dbReference>
<keyword evidence="2" id="KW-1185">Reference proteome</keyword>
<gene>
    <name evidence="1" type="ORF">GS4_32_00720</name>
</gene>
<proteinExistence type="predicted"/>